<dbReference type="RefSeq" id="WP_283485811.1">
    <property type="nucleotide sequence ID" value="NZ_CP125947.1"/>
</dbReference>
<evidence type="ECO:0000313" key="3">
    <source>
        <dbReference type="Proteomes" id="UP001240697"/>
    </source>
</evidence>
<organism evidence="2 3">
    <name type="scientific">Comamonas resistens</name>
    <dbReference type="NCBI Taxonomy" id="3046670"/>
    <lineage>
        <taxon>Bacteria</taxon>
        <taxon>Pseudomonadati</taxon>
        <taxon>Pseudomonadota</taxon>
        <taxon>Betaproteobacteria</taxon>
        <taxon>Burkholderiales</taxon>
        <taxon>Comamonadaceae</taxon>
        <taxon>Comamonas</taxon>
    </lineage>
</organism>
<protein>
    <submittedName>
        <fullName evidence="2">Uncharacterized protein</fullName>
    </submittedName>
</protein>
<name>A0ABY8SP28_9BURK</name>
<dbReference type="Proteomes" id="UP001240697">
    <property type="component" value="Chromosome"/>
</dbReference>
<sequence>MNTVSHPLASTQPSGAACLSLPSTGNTPDPIQLHADAHNALSMAVFYLRQPAANVPGARRKAAQALAALRGLSLSMEG</sequence>
<gene>
    <name evidence="2" type="ORF">QMY55_19730</name>
</gene>
<evidence type="ECO:0000313" key="2">
    <source>
        <dbReference type="EMBL" id="WHS64698.1"/>
    </source>
</evidence>
<evidence type="ECO:0000256" key="1">
    <source>
        <dbReference type="SAM" id="MobiDB-lite"/>
    </source>
</evidence>
<accession>A0ABY8SP28</accession>
<proteinExistence type="predicted"/>
<feature type="compositionally biased region" description="Polar residues" evidence="1">
    <location>
        <begin position="1"/>
        <end position="14"/>
    </location>
</feature>
<keyword evidence="3" id="KW-1185">Reference proteome</keyword>
<dbReference type="EMBL" id="CP125947">
    <property type="protein sequence ID" value="WHS64698.1"/>
    <property type="molecule type" value="Genomic_DNA"/>
</dbReference>
<feature type="region of interest" description="Disordered" evidence="1">
    <location>
        <begin position="1"/>
        <end position="23"/>
    </location>
</feature>
<reference evidence="2 3" key="1">
    <citation type="submission" date="2023-05" db="EMBL/GenBank/DDBJ databases">
        <authorList>
            <person name="Yin Y."/>
            <person name="Lu Z."/>
        </authorList>
    </citation>
    <scope>NUCLEOTIDE SEQUENCE [LARGE SCALE GENOMIC DNA]</scope>
    <source>
        <strain evidence="2 3">ZM22</strain>
    </source>
</reference>